<keyword evidence="16" id="KW-0170">Cobalt</keyword>
<dbReference type="EC" id="2.1.1.13" evidence="6"/>
<dbReference type="Pfam" id="PF02574">
    <property type="entry name" value="S-methyl_trans"/>
    <property type="match status" value="1"/>
</dbReference>
<evidence type="ECO:0000256" key="1">
    <source>
        <dbReference type="ARBA" id="ARBA00001700"/>
    </source>
</evidence>
<keyword evidence="9" id="KW-0028">Amino-acid biosynthesis</keyword>
<evidence type="ECO:0000256" key="7">
    <source>
        <dbReference type="ARBA" id="ARBA00013998"/>
    </source>
</evidence>
<dbReference type="GO" id="GO:0046872">
    <property type="term" value="F:metal ion binding"/>
    <property type="evidence" value="ECO:0007669"/>
    <property type="project" value="UniProtKB-KW"/>
</dbReference>
<dbReference type="Pfam" id="PF02310">
    <property type="entry name" value="B12-binding"/>
    <property type="match status" value="1"/>
</dbReference>
<comment type="catalytic activity">
    <reaction evidence="1">
        <text>(6S)-5-methyl-5,6,7,8-tetrahydrofolate + L-homocysteine = (6S)-5,6,7,8-tetrahydrofolate + L-methionine</text>
        <dbReference type="Rhea" id="RHEA:11172"/>
        <dbReference type="ChEBI" id="CHEBI:18608"/>
        <dbReference type="ChEBI" id="CHEBI:57453"/>
        <dbReference type="ChEBI" id="CHEBI:57844"/>
        <dbReference type="ChEBI" id="CHEBI:58199"/>
        <dbReference type="EC" id="2.1.1.13"/>
    </reaction>
</comment>
<feature type="binding site" evidence="19">
    <location>
        <position position="270"/>
    </location>
    <ligand>
        <name>Zn(2+)</name>
        <dbReference type="ChEBI" id="CHEBI:29105"/>
    </ligand>
</feature>
<dbReference type="SUPFAM" id="SSF52242">
    <property type="entry name" value="Cobalamin (vitamin B12)-binding domain"/>
    <property type="match status" value="1"/>
</dbReference>
<comment type="similarity">
    <text evidence="5">Belongs to the vitamin-B12 dependent methionine synthase family.</text>
</comment>
<evidence type="ECO:0000256" key="4">
    <source>
        <dbReference type="ARBA" id="ARBA00005178"/>
    </source>
</evidence>
<comment type="cofactor">
    <cofactor evidence="3">
        <name>methylcob(III)alamin</name>
        <dbReference type="ChEBI" id="CHEBI:28115"/>
    </cofactor>
</comment>
<feature type="binding site" evidence="19">
    <location>
        <position position="271"/>
    </location>
    <ligand>
        <name>Zn(2+)</name>
        <dbReference type="ChEBI" id="CHEBI:29105"/>
    </ligand>
</feature>
<evidence type="ECO:0000256" key="18">
    <source>
        <dbReference type="ARBA" id="ARBA00031040"/>
    </source>
</evidence>
<dbReference type="Pfam" id="PF00809">
    <property type="entry name" value="Pterin_bind"/>
    <property type="match status" value="1"/>
</dbReference>
<feature type="domain" description="Hcy-binding" evidence="20">
    <location>
        <begin position="1"/>
        <end position="285"/>
    </location>
</feature>
<feature type="domain" description="B12-binding N-terminal" evidence="23">
    <location>
        <begin position="584"/>
        <end position="678"/>
    </location>
</feature>
<dbReference type="GO" id="GO:0046653">
    <property type="term" value="P:tetrahydrofolate metabolic process"/>
    <property type="evidence" value="ECO:0007669"/>
    <property type="project" value="TreeGrafter"/>
</dbReference>
<dbReference type="InterPro" id="IPR006158">
    <property type="entry name" value="Cobalamin-bd"/>
</dbReference>
<dbReference type="InterPro" id="IPR003759">
    <property type="entry name" value="Cbl-bd_cap"/>
</dbReference>
<comment type="cofactor">
    <cofactor evidence="2 19">
        <name>Zn(2+)</name>
        <dbReference type="ChEBI" id="CHEBI:29105"/>
    </cofactor>
</comment>
<keyword evidence="11 19" id="KW-0808">Transferase</keyword>
<protein>
    <recommendedName>
        <fullName evidence="7">Methionine synthase</fullName>
        <ecNumber evidence="6">2.1.1.13</ecNumber>
    </recommendedName>
    <alternativeName>
        <fullName evidence="18">5-methyltetrahydrofolate--homocysteine methyltransferase</fullName>
    </alternativeName>
</protein>
<dbReference type="Gene3D" id="3.20.20.20">
    <property type="entry name" value="Dihydropteroate synthase-like"/>
    <property type="match status" value="1"/>
</dbReference>
<dbReference type="InterPro" id="IPR050554">
    <property type="entry name" value="Met_Synthase/Corrinoid"/>
</dbReference>
<evidence type="ECO:0000256" key="11">
    <source>
        <dbReference type="ARBA" id="ARBA00022679"/>
    </source>
</evidence>
<dbReference type="PROSITE" id="PS50970">
    <property type="entry name" value="HCY"/>
    <property type="match status" value="1"/>
</dbReference>
<gene>
    <name evidence="24" type="ORF">SAMN04244560_02492</name>
</gene>
<evidence type="ECO:0000256" key="19">
    <source>
        <dbReference type="PROSITE-ProRule" id="PRU00333"/>
    </source>
</evidence>
<evidence type="ECO:0000256" key="10">
    <source>
        <dbReference type="ARBA" id="ARBA00022628"/>
    </source>
</evidence>
<keyword evidence="10" id="KW-0846">Cobalamin</keyword>
<keyword evidence="13 19" id="KW-0479">Metal-binding</keyword>
<dbReference type="InterPro" id="IPR036589">
    <property type="entry name" value="HCY_dom_sf"/>
</dbReference>
<feature type="binding site" evidence="19">
    <location>
        <position position="205"/>
    </location>
    <ligand>
        <name>Zn(2+)</name>
        <dbReference type="ChEBI" id="CHEBI:29105"/>
    </ligand>
</feature>
<dbReference type="PANTHER" id="PTHR45833:SF1">
    <property type="entry name" value="METHIONINE SYNTHASE"/>
    <property type="match status" value="1"/>
</dbReference>
<comment type="function">
    <text evidence="17">Catalyzes the transfer of a methyl group from methyl-cobalamin to homocysteine, yielding enzyme-bound cob(I)alamin and methionine. Subsequently, remethylates the cofactor using methyltetrahydrofolate.</text>
</comment>
<dbReference type="GO" id="GO:0008705">
    <property type="term" value="F:methionine synthase activity"/>
    <property type="evidence" value="ECO:0007669"/>
    <property type="project" value="UniProtKB-EC"/>
</dbReference>
<evidence type="ECO:0000259" key="20">
    <source>
        <dbReference type="PROSITE" id="PS50970"/>
    </source>
</evidence>
<dbReference type="NCBIfam" id="NF005719">
    <property type="entry name" value="PRK07535.1"/>
    <property type="match status" value="1"/>
</dbReference>
<dbReference type="InterPro" id="IPR036724">
    <property type="entry name" value="Cobalamin-bd_sf"/>
</dbReference>
<dbReference type="PANTHER" id="PTHR45833">
    <property type="entry name" value="METHIONINE SYNTHASE"/>
    <property type="match status" value="1"/>
</dbReference>
<evidence type="ECO:0000256" key="8">
    <source>
        <dbReference type="ARBA" id="ARBA00022603"/>
    </source>
</evidence>
<evidence type="ECO:0000256" key="2">
    <source>
        <dbReference type="ARBA" id="ARBA00001947"/>
    </source>
</evidence>
<evidence type="ECO:0000259" key="22">
    <source>
        <dbReference type="PROSITE" id="PS51332"/>
    </source>
</evidence>
<evidence type="ECO:0000256" key="9">
    <source>
        <dbReference type="ARBA" id="ARBA00022605"/>
    </source>
</evidence>
<evidence type="ECO:0000256" key="3">
    <source>
        <dbReference type="ARBA" id="ARBA00001956"/>
    </source>
</evidence>
<evidence type="ECO:0000313" key="25">
    <source>
        <dbReference type="Proteomes" id="UP000183404"/>
    </source>
</evidence>
<dbReference type="GO" id="GO:0050667">
    <property type="term" value="P:homocysteine metabolic process"/>
    <property type="evidence" value="ECO:0007669"/>
    <property type="project" value="TreeGrafter"/>
</dbReference>
<dbReference type="PROSITE" id="PS51332">
    <property type="entry name" value="B12_BINDING"/>
    <property type="match status" value="1"/>
</dbReference>
<reference evidence="24 25" key="1">
    <citation type="submission" date="2016-10" db="EMBL/GenBank/DDBJ databases">
        <authorList>
            <person name="de Groot N.N."/>
        </authorList>
    </citation>
    <scope>NUCLEOTIDE SEQUENCE [LARGE SCALE GENOMIC DNA]</scope>
    <source>
        <strain evidence="24 25">DSM 569</strain>
    </source>
</reference>
<organism evidence="24 25">
    <name type="scientific">Thermoanaerobacter thermohydrosulfuricus</name>
    <name type="common">Clostridium thermohydrosulfuricum</name>
    <dbReference type="NCBI Taxonomy" id="1516"/>
    <lineage>
        <taxon>Bacteria</taxon>
        <taxon>Bacillati</taxon>
        <taxon>Bacillota</taxon>
        <taxon>Clostridia</taxon>
        <taxon>Thermoanaerobacterales</taxon>
        <taxon>Thermoanaerobacteraceae</taxon>
        <taxon>Thermoanaerobacter</taxon>
    </lineage>
</organism>
<evidence type="ECO:0000256" key="5">
    <source>
        <dbReference type="ARBA" id="ARBA00010398"/>
    </source>
</evidence>
<evidence type="ECO:0000259" key="23">
    <source>
        <dbReference type="PROSITE" id="PS51337"/>
    </source>
</evidence>
<feature type="domain" description="Pterin-binding" evidence="21">
    <location>
        <begin position="315"/>
        <end position="560"/>
    </location>
</feature>
<evidence type="ECO:0000256" key="17">
    <source>
        <dbReference type="ARBA" id="ARBA00025552"/>
    </source>
</evidence>
<dbReference type="GO" id="GO:0031419">
    <property type="term" value="F:cobalamin binding"/>
    <property type="evidence" value="ECO:0007669"/>
    <property type="project" value="UniProtKB-KW"/>
</dbReference>
<dbReference type="Proteomes" id="UP000183404">
    <property type="component" value="Unassembled WGS sequence"/>
</dbReference>
<evidence type="ECO:0000313" key="24">
    <source>
        <dbReference type="EMBL" id="SDG52333.1"/>
    </source>
</evidence>
<evidence type="ECO:0000256" key="6">
    <source>
        <dbReference type="ARBA" id="ARBA00012032"/>
    </source>
</evidence>
<sequence length="807" mass="88121">MLDIFKELSNRVIVFDGAMGTQLQERGLKTGECPEYMNITHPEVVFDIHRSYIEAGADVIETNTFGANRIKLAKYGLENEVFNIVTQAVKIAKEASKDKPVALSIGPIGELLTPYGDMTFDEAYDVFKEVVIAAERAGADIVLIETMSDMLEAKAAILAAKENSNMKVICTMTFQEDGRTLMGSDPITVVVSLQGLGLDAIGVNCSTGPDKMVSVVEKMSQVSRIPIIAQPNAGMPVIRDGKTVYDLKPEEFASFFPLLVEKGASIVGGCCGTTPHYIKLVKKAVKDLKPKVKVNKFTAVASNTKTVFIGENYLLRVIGERINPTGKKKLSEAFLAGNVSLAVEEAIKQQKCGAEILDVNVGVPGVNEEELLPKVVSEIQNVVDIPLQIDSTNIKAVEKAIRILRGRPIINSVSAKEESLKEVLPIVKKYGACVVGLTVGDKGLPKDRHERIENAKKIIKKAEEYGIPKEDILIDCIVLTVSSEQEAAIETLEAIKLAKEELGANTVVGLSNVSFGLPERRLINSTFLAMAASYGLTTAIINPCDEAMMDTLRASMVLLNKDKGSVNYLNIYGKKQKEEIKEKEQQKIQEEDLKSKLYIQILEGKKSGVEDIVKNILEEEVQPLSIVDNIIIPALKEVGDRYEKGIYFLPQLLSSAEVVQSAFKIIKEKLPKGSVSKGKIILATVEGDVHDIGKNIVKVLLENYGYDVIDLGKDVKGEVILEEVKRTGAPLVGLSALMTTTLFNMEKIIKLLKANTDVKIMVGGAVLTEEYAYKIGADYYGKTAQDAVKIADKFFLKNALLCKTCGI</sequence>
<evidence type="ECO:0000259" key="21">
    <source>
        <dbReference type="PROSITE" id="PS50972"/>
    </source>
</evidence>
<dbReference type="InterPro" id="IPR017215">
    <property type="entry name" value="MetH_bac"/>
</dbReference>
<dbReference type="CDD" id="cd02070">
    <property type="entry name" value="corrinoid_protein_B12-BD"/>
    <property type="match status" value="1"/>
</dbReference>
<dbReference type="PIRSF" id="PIRSF037472">
    <property type="entry name" value="DHPS_mtfrase"/>
    <property type="match status" value="1"/>
</dbReference>
<dbReference type="Gene3D" id="3.20.20.330">
    <property type="entry name" value="Homocysteine-binding-like domain"/>
    <property type="match status" value="1"/>
</dbReference>
<dbReference type="Pfam" id="PF02607">
    <property type="entry name" value="B12-binding_2"/>
    <property type="match status" value="1"/>
</dbReference>
<evidence type="ECO:0000256" key="15">
    <source>
        <dbReference type="ARBA" id="ARBA00023167"/>
    </source>
</evidence>
<evidence type="ECO:0000256" key="13">
    <source>
        <dbReference type="ARBA" id="ARBA00022723"/>
    </source>
</evidence>
<evidence type="ECO:0000256" key="16">
    <source>
        <dbReference type="ARBA" id="ARBA00023285"/>
    </source>
</evidence>
<dbReference type="InterPro" id="IPR003726">
    <property type="entry name" value="HCY_dom"/>
</dbReference>
<keyword evidence="14 19" id="KW-0862">Zinc</keyword>
<dbReference type="PROSITE" id="PS51337">
    <property type="entry name" value="B12_BINDING_NTER"/>
    <property type="match status" value="1"/>
</dbReference>
<keyword evidence="12" id="KW-0949">S-adenosyl-L-methionine</keyword>
<dbReference type="GO" id="GO:0005829">
    <property type="term" value="C:cytosol"/>
    <property type="evidence" value="ECO:0007669"/>
    <property type="project" value="TreeGrafter"/>
</dbReference>
<name>A0A1G7UXQ5_THETY</name>
<feature type="domain" description="B12-binding" evidence="22">
    <location>
        <begin position="677"/>
        <end position="807"/>
    </location>
</feature>
<dbReference type="RefSeq" id="WP_074592877.1">
    <property type="nucleotide sequence ID" value="NZ_FNBS01000084.1"/>
</dbReference>
<dbReference type="PROSITE" id="PS50972">
    <property type="entry name" value="PTERIN_BINDING"/>
    <property type="match status" value="1"/>
</dbReference>
<evidence type="ECO:0000256" key="12">
    <source>
        <dbReference type="ARBA" id="ARBA00022691"/>
    </source>
</evidence>
<dbReference type="Gene3D" id="1.10.1240.10">
    <property type="entry name" value="Methionine synthase domain"/>
    <property type="match status" value="1"/>
</dbReference>
<dbReference type="UniPathway" id="UPA00051">
    <property type="reaction ID" value="UER00081"/>
</dbReference>
<dbReference type="SUPFAM" id="SSF51717">
    <property type="entry name" value="Dihydropteroate synthetase-like"/>
    <property type="match status" value="1"/>
</dbReference>
<dbReference type="SUPFAM" id="SSF82282">
    <property type="entry name" value="Homocysteine S-methyltransferase"/>
    <property type="match status" value="1"/>
</dbReference>
<dbReference type="SUPFAM" id="SSF47644">
    <property type="entry name" value="Methionine synthase domain"/>
    <property type="match status" value="1"/>
</dbReference>
<comment type="pathway">
    <text evidence="4">Amino-acid biosynthesis; L-methionine biosynthesis via de novo pathway; L-methionine from L-homocysteine (MetH route): step 1/1.</text>
</comment>
<dbReference type="InterPro" id="IPR000489">
    <property type="entry name" value="Pterin-binding_dom"/>
</dbReference>
<dbReference type="GO" id="GO:0032259">
    <property type="term" value="P:methylation"/>
    <property type="evidence" value="ECO:0007669"/>
    <property type="project" value="UniProtKB-KW"/>
</dbReference>
<keyword evidence="8 19" id="KW-0489">Methyltransferase</keyword>
<dbReference type="InterPro" id="IPR011005">
    <property type="entry name" value="Dihydropteroate_synth-like_sf"/>
</dbReference>
<dbReference type="InterPro" id="IPR036594">
    <property type="entry name" value="Meth_synthase_dom"/>
</dbReference>
<dbReference type="EMBL" id="FNBS01000084">
    <property type="protein sequence ID" value="SDG52333.1"/>
    <property type="molecule type" value="Genomic_DNA"/>
</dbReference>
<keyword evidence="15" id="KW-0486">Methionine biosynthesis</keyword>
<accession>A0A1G7UXQ5</accession>
<proteinExistence type="inferred from homology"/>
<dbReference type="Gene3D" id="3.40.50.280">
    <property type="entry name" value="Cobalamin-binding domain"/>
    <property type="match status" value="1"/>
</dbReference>
<evidence type="ECO:0000256" key="14">
    <source>
        <dbReference type="ARBA" id="ARBA00022833"/>
    </source>
</evidence>
<dbReference type="AlphaFoldDB" id="A0A1G7UXQ5"/>
<dbReference type="SMART" id="SM01018">
    <property type="entry name" value="B12-binding_2"/>
    <property type="match status" value="1"/>
</dbReference>